<name>A0A086JCZ7_TOXGO</name>
<feature type="chain" id="PRO_5001807975" evidence="3">
    <location>
        <begin position="26"/>
        <end position="149"/>
    </location>
</feature>
<dbReference type="Pfam" id="PF13499">
    <property type="entry name" value="EF-hand_7"/>
    <property type="match status" value="1"/>
</dbReference>
<organism evidence="5 6">
    <name type="scientific">Toxoplasma gondii GAB2-2007-GAL-DOM2</name>
    <dbReference type="NCBI Taxonomy" id="1130820"/>
    <lineage>
        <taxon>Eukaryota</taxon>
        <taxon>Sar</taxon>
        <taxon>Alveolata</taxon>
        <taxon>Apicomplexa</taxon>
        <taxon>Conoidasida</taxon>
        <taxon>Coccidia</taxon>
        <taxon>Eucoccidiorida</taxon>
        <taxon>Eimeriorina</taxon>
        <taxon>Sarcocystidae</taxon>
        <taxon>Toxoplasma</taxon>
    </lineage>
</organism>
<evidence type="ECO:0000256" key="3">
    <source>
        <dbReference type="SAM" id="SignalP"/>
    </source>
</evidence>
<dbReference type="PROSITE" id="PS00018">
    <property type="entry name" value="EF_HAND_1"/>
    <property type="match status" value="2"/>
</dbReference>
<dbReference type="InterPro" id="IPR018247">
    <property type="entry name" value="EF_Hand_1_Ca_BS"/>
</dbReference>
<dbReference type="SUPFAM" id="SSF47473">
    <property type="entry name" value="EF-hand"/>
    <property type="match status" value="1"/>
</dbReference>
<dbReference type="AlphaFoldDB" id="A0A086JCZ7"/>
<accession>A0A086JCZ7</accession>
<keyword evidence="1" id="KW-0106">Calcium</keyword>
<feature type="signal peptide" evidence="3">
    <location>
        <begin position="1"/>
        <end position="25"/>
    </location>
</feature>
<dbReference type="OrthoDB" id="10263155at2759"/>
<dbReference type="VEuPathDB" id="ToxoDB:TGDOM2_255660"/>
<comment type="caution">
    <text evidence="5">The sequence shown here is derived from an EMBL/GenBank/DDBJ whole genome shotgun (WGS) entry which is preliminary data.</text>
</comment>
<feature type="compositionally biased region" description="Polar residues" evidence="2">
    <location>
        <begin position="56"/>
        <end position="66"/>
    </location>
</feature>
<evidence type="ECO:0000256" key="2">
    <source>
        <dbReference type="SAM" id="MobiDB-lite"/>
    </source>
</evidence>
<dbReference type="SMR" id="A0A086JCZ7"/>
<dbReference type="InterPro" id="IPR011992">
    <property type="entry name" value="EF-hand-dom_pair"/>
</dbReference>
<feature type="region of interest" description="Disordered" evidence="2">
    <location>
        <begin position="43"/>
        <end position="83"/>
    </location>
</feature>
<evidence type="ECO:0000259" key="4">
    <source>
        <dbReference type="PROSITE" id="PS50222"/>
    </source>
</evidence>
<feature type="domain" description="EF-hand" evidence="4">
    <location>
        <begin position="84"/>
        <end position="119"/>
    </location>
</feature>
<evidence type="ECO:0000313" key="5">
    <source>
        <dbReference type="EMBL" id="KFG30015.1"/>
    </source>
</evidence>
<protein>
    <submittedName>
        <fullName evidence="5">EF hand domain-containing protein</fullName>
    </submittedName>
</protein>
<gene>
    <name evidence="5" type="ORF">TGDOM2_255660</name>
</gene>
<dbReference type="SMART" id="SM00054">
    <property type="entry name" value="EFh"/>
    <property type="match status" value="2"/>
</dbReference>
<dbReference type="InterPro" id="IPR002048">
    <property type="entry name" value="EF_hand_dom"/>
</dbReference>
<proteinExistence type="predicted"/>
<dbReference type="PROSITE" id="PS50222">
    <property type="entry name" value="EF_HAND_2"/>
    <property type="match status" value="2"/>
</dbReference>
<dbReference type="Gene3D" id="1.10.238.10">
    <property type="entry name" value="EF-hand"/>
    <property type="match status" value="1"/>
</dbReference>
<dbReference type="EMBL" id="AHZU02001675">
    <property type="protein sequence ID" value="KFG30015.1"/>
    <property type="molecule type" value="Genomic_DNA"/>
</dbReference>
<evidence type="ECO:0000313" key="6">
    <source>
        <dbReference type="Proteomes" id="UP000028837"/>
    </source>
</evidence>
<dbReference type="Proteomes" id="UP000028837">
    <property type="component" value="Unassembled WGS sequence"/>
</dbReference>
<dbReference type="GO" id="GO:0005509">
    <property type="term" value="F:calcium ion binding"/>
    <property type="evidence" value="ECO:0007669"/>
    <property type="project" value="InterPro"/>
</dbReference>
<reference evidence="5 6" key="1">
    <citation type="submission" date="2014-02" db="EMBL/GenBank/DDBJ databases">
        <authorList>
            <person name="Sibley D."/>
            <person name="Venepally P."/>
            <person name="Karamycheva S."/>
            <person name="Hadjithomas M."/>
            <person name="Khan A."/>
            <person name="Brunk B."/>
            <person name="Roos D."/>
            <person name="Caler E."/>
            <person name="Lorenzi H."/>
        </authorList>
    </citation>
    <scope>NUCLEOTIDE SEQUENCE [LARGE SCALE GENOMIC DNA]</scope>
    <source>
        <strain evidence="5 6">GAB2-2007-GAL-DOM2</strain>
    </source>
</reference>
<sequence>MQVSPGALCRSAVFLFPLLSLFCRASSFARLASPLAVEAAAAPQASASGKTAKDASPSTANLQPRTSADDEAAVHKVGREMDEDDEAFIREEFMEYDSNGDGMLDAYEVRVTHPEIGNSELFSFFRLVDSNQDGLLTLAEYREYVSSAI</sequence>
<keyword evidence="3" id="KW-0732">Signal</keyword>
<feature type="domain" description="EF-hand" evidence="4">
    <location>
        <begin position="120"/>
        <end position="149"/>
    </location>
</feature>
<evidence type="ECO:0000256" key="1">
    <source>
        <dbReference type="ARBA" id="ARBA00022837"/>
    </source>
</evidence>